<name>A0AAU2VUU8_9ACTN</name>
<dbReference type="AlphaFoldDB" id="A0AAU2VUU8"/>
<proteinExistence type="predicted"/>
<accession>A0AAU2VUU8</accession>
<protein>
    <submittedName>
        <fullName evidence="2">Uncharacterized protein</fullName>
    </submittedName>
</protein>
<sequence>MLVCPVFQVMVEAEDPAPARVRQLRPGTWKVPEVMPGTVVEVHGPNRLFVVTVTSWGVVVSAGLNVTDELVGGRQTRSPACAWAGAANSQSDADRGQGGLGG</sequence>
<gene>
    <name evidence="2" type="ORF">OG398_25425</name>
</gene>
<evidence type="ECO:0000256" key="1">
    <source>
        <dbReference type="SAM" id="MobiDB-lite"/>
    </source>
</evidence>
<dbReference type="EMBL" id="CP108313">
    <property type="protein sequence ID" value="WTW71366.1"/>
    <property type="molecule type" value="Genomic_DNA"/>
</dbReference>
<evidence type="ECO:0000313" key="2">
    <source>
        <dbReference type="EMBL" id="WTW71366.1"/>
    </source>
</evidence>
<reference evidence="2" key="1">
    <citation type="submission" date="2022-10" db="EMBL/GenBank/DDBJ databases">
        <title>The complete genomes of actinobacterial strains from the NBC collection.</title>
        <authorList>
            <person name="Joergensen T.S."/>
            <person name="Alvarez Arevalo M."/>
            <person name="Sterndorff E.B."/>
            <person name="Faurdal D."/>
            <person name="Vuksanovic O."/>
            <person name="Mourched A.-S."/>
            <person name="Charusanti P."/>
            <person name="Shaw S."/>
            <person name="Blin K."/>
            <person name="Weber T."/>
        </authorList>
    </citation>
    <scope>NUCLEOTIDE SEQUENCE</scope>
    <source>
        <strain evidence="2">NBC_00008</strain>
    </source>
</reference>
<organism evidence="2">
    <name type="scientific">Streptomyces sp. NBC_00008</name>
    <dbReference type="NCBI Taxonomy" id="2903610"/>
    <lineage>
        <taxon>Bacteria</taxon>
        <taxon>Bacillati</taxon>
        <taxon>Actinomycetota</taxon>
        <taxon>Actinomycetes</taxon>
        <taxon>Kitasatosporales</taxon>
        <taxon>Streptomycetaceae</taxon>
        <taxon>Streptomyces</taxon>
    </lineage>
</organism>
<feature type="region of interest" description="Disordered" evidence="1">
    <location>
        <begin position="82"/>
        <end position="102"/>
    </location>
</feature>